<sequence>MSDKKLCESAKKAGDEMRAALVAMATAGEPSAADFKKILTELDQK</sequence>
<protein>
    <submittedName>
        <fullName evidence="1">Uncharacterized protein</fullName>
    </submittedName>
</protein>
<evidence type="ECO:0000313" key="2">
    <source>
        <dbReference type="Proteomes" id="UP000185124"/>
    </source>
</evidence>
<name>A0A1N5UZ80_9ACTN</name>
<keyword evidence="2" id="KW-1185">Reference proteome</keyword>
<gene>
    <name evidence="1" type="ORF">SAMN04489832_1270</name>
</gene>
<dbReference type="EMBL" id="FSQT01000001">
    <property type="protein sequence ID" value="SIM66243.1"/>
    <property type="molecule type" value="Genomic_DNA"/>
</dbReference>
<reference evidence="2" key="1">
    <citation type="submission" date="2016-12" db="EMBL/GenBank/DDBJ databases">
        <authorList>
            <person name="Varghese N."/>
            <person name="Submissions S."/>
        </authorList>
    </citation>
    <scope>NUCLEOTIDE SEQUENCE [LARGE SCALE GENOMIC DNA]</scope>
    <source>
        <strain evidence="2">DSM 45599</strain>
    </source>
</reference>
<organism evidence="1 2">
    <name type="scientific">Micromonospora cremea</name>
    <dbReference type="NCBI Taxonomy" id="709881"/>
    <lineage>
        <taxon>Bacteria</taxon>
        <taxon>Bacillati</taxon>
        <taxon>Actinomycetota</taxon>
        <taxon>Actinomycetes</taxon>
        <taxon>Micromonosporales</taxon>
        <taxon>Micromonosporaceae</taxon>
        <taxon>Micromonospora</taxon>
    </lineage>
</organism>
<dbReference type="Proteomes" id="UP000185124">
    <property type="component" value="Unassembled WGS sequence"/>
</dbReference>
<dbReference type="RefSeq" id="WP_244298401.1">
    <property type="nucleotide sequence ID" value="NZ_FSQT01000001.1"/>
</dbReference>
<evidence type="ECO:0000313" key="1">
    <source>
        <dbReference type="EMBL" id="SIM66243.1"/>
    </source>
</evidence>
<accession>A0A1N5UZ80</accession>
<dbReference type="AlphaFoldDB" id="A0A1N5UZ80"/>
<proteinExistence type="predicted"/>